<feature type="transmembrane region" description="Helical" evidence="1">
    <location>
        <begin position="107"/>
        <end position="124"/>
    </location>
</feature>
<feature type="transmembrane region" description="Helical" evidence="1">
    <location>
        <begin position="36"/>
        <end position="57"/>
    </location>
</feature>
<gene>
    <name evidence="2" type="ORF">RIF23_01800</name>
</gene>
<accession>A0ABU2H143</accession>
<comment type="caution">
    <text evidence="2">The sequence shown here is derived from an EMBL/GenBank/DDBJ whole genome shotgun (WGS) entry which is preliminary data.</text>
</comment>
<keyword evidence="1" id="KW-1133">Transmembrane helix</keyword>
<evidence type="ECO:0000256" key="1">
    <source>
        <dbReference type="SAM" id="Phobius"/>
    </source>
</evidence>
<keyword evidence="1" id="KW-0472">Membrane</keyword>
<keyword evidence="1" id="KW-0812">Transmembrane</keyword>
<dbReference type="PANTHER" id="PTHR40761:SF1">
    <property type="entry name" value="CONSERVED INTEGRAL MEMBRANE ALANINE VALINE AND LEUCINE RICH PROTEIN-RELATED"/>
    <property type="match status" value="1"/>
</dbReference>
<organism evidence="2 3">
    <name type="scientific">Lipingzhangella rawalii</name>
    <dbReference type="NCBI Taxonomy" id="2055835"/>
    <lineage>
        <taxon>Bacteria</taxon>
        <taxon>Bacillati</taxon>
        <taxon>Actinomycetota</taxon>
        <taxon>Actinomycetes</taxon>
        <taxon>Streptosporangiales</taxon>
        <taxon>Nocardiopsidaceae</taxon>
        <taxon>Lipingzhangella</taxon>
    </lineage>
</organism>
<sequence length="297" mass="29957">MSDFWIAVALSVVSAVCYGGGAVQQRRVAAGIPPELTRWAVLPVLLGQARWWAALALNSTGALLHVVALVYGTLIVVQPLGTLALVFALPWAAWLMARTVTGREWRGALLTMGALSVMMVVAAPTEGGHAQDQQGALVLTVGTLAGVGVAAALALRLPRVAWRSQVCAAAAGLGFGVSSALTKTLAEQVLAEGLMGLVHVAVPGIAALGVSGVLLSQAAYRGVTVGAPLATMTLANPVAAVLVGLLFMGEVYLGGGWGLVVALLSGAVAVRGVVLLTVTVDAGVRQRRIAPVAGGAG</sequence>
<protein>
    <submittedName>
        <fullName evidence="2">DMT family transporter</fullName>
    </submittedName>
</protein>
<feature type="transmembrane region" description="Helical" evidence="1">
    <location>
        <begin position="69"/>
        <end position="95"/>
    </location>
</feature>
<proteinExistence type="predicted"/>
<reference evidence="3" key="1">
    <citation type="submission" date="2023-07" db="EMBL/GenBank/DDBJ databases">
        <title>Novel species in the genus Lipingzhangella isolated from Sambhar Salt Lake.</title>
        <authorList>
            <person name="Jiya N."/>
            <person name="Kajale S."/>
            <person name="Sharma A."/>
        </authorList>
    </citation>
    <scope>NUCLEOTIDE SEQUENCE [LARGE SCALE GENOMIC DNA]</scope>
    <source>
        <strain evidence="3">LS1_29</strain>
    </source>
</reference>
<feature type="transmembrane region" description="Helical" evidence="1">
    <location>
        <begin position="255"/>
        <end position="278"/>
    </location>
</feature>
<feature type="transmembrane region" description="Helical" evidence="1">
    <location>
        <begin position="136"/>
        <end position="155"/>
    </location>
</feature>
<evidence type="ECO:0000313" key="3">
    <source>
        <dbReference type="Proteomes" id="UP001250214"/>
    </source>
</evidence>
<dbReference type="EMBL" id="JAVLVT010000001">
    <property type="protein sequence ID" value="MDS1269023.1"/>
    <property type="molecule type" value="Genomic_DNA"/>
</dbReference>
<keyword evidence="3" id="KW-1185">Reference proteome</keyword>
<feature type="transmembrane region" description="Helical" evidence="1">
    <location>
        <begin position="162"/>
        <end position="181"/>
    </location>
</feature>
<dbReference type="NCBIfam" id="NF038012">
    <property type="entry name" value="DMT_1"/>
    <property type="match status" value="1"/>
</dbReference>
<dbReference type="RefSeq" id="WP_310910539.1">
    <property type="nucleotide sequence ID" value="NZ_JAVLVT010000001.1"/>
</dbReference>
<name>A0ABU2H143_9ACTN</name>
<feature type="transmembrane region" description="Helical" evidence="1">
    <location>
        <begin position="6"/>
        <end position="24"/>
    </location>
</feature>
<dbReference type="Proteomes" id="UP001250214">
    <property type="component" value="Unassembled WGS sequence"/>
</dbReference>
<feature type="transmembrane region" description="Helical" evidence="1">
    <location>
        <begin position="227"/>
        <end position="249"/>
    </location>
</feature>
<dbReference type="PANTHER" id="PTHR40761">
    <property type="entry name" value="CONSERVED INTEGRAL MEMBRANE ALANINE VALINE AND LEUCINE RICH PROTEIN-RELATED"/>
    <property type="match status" value="1"/>
</dbReference>
<evidence type="ECO:0000313" key="2">
    <source>
        <dbReference type="EMBL" id="MDS1269023.1"/>
    </source>
</evidence>
<feature type="transmembrane region" description="Helical" evidence="1">
    <location>
        <begin position="193"/>
        <end position="215"/>
    </location>
</feature>